<evidence type="ECO:0000256" key="1">
    <source>
        <dbReference type="SAM" id="MobiDB-lite"/>
    </source>
</evidence>
<accession>A0A4R3N2E4</accession>
<organism evidence="2 3">
    <name type="scientific">Melghiribacillus thermohalophilus</name>
    <dbReference type="NCBI Taxonomy" id="1324956"/>
    <lineage>
        <taxon>Bacteria</taxon>
        <taxon>Bacillati</taxon>
        <taxon>Bacillota</taxon>
        <taxon>Bacilli</taxon>
        <taxon>Bacillales</taxon>
        <taxon>Bacillaceae</taxon>
        <taxon>Melghiribacillus</taxon>
    </lineage>
</organism>
<keyword evidence="3" id="KW-1185">Reference proteome</keyword>
<comment type="caution">
    <text evidence="2">The sequence shown here is derived from an EMBL/GenBank/DDBJ whole genome shotgun (WGS) entry which is preliminary data.</text>
</comment>
<name>A0A4R3N2E4_9BACI</name>
<evidence type="ECO:0000313" key="2">
    <source>
        <dbReference type="EMBL" id="TCT22437.1"/>
    </source>
</evidence>
<protein>
    <submittedName>
        <fullName evidence="2">Uncharacterized protein DUF3813</fullName>
    </submittedName>
</protein>
<evidence type="ECO:0000313" key="3">
    <source>
        <dbReference type="Proteomes" id="UP000294650"/>
    </source>
</evidence>
<reference evidence="2 3" key="1">
    <citation type="submission" date="2019-03" db="EMBL/GenBank/DDBJ databases">
        <title>Genomic Encyclopedia of Type Strains, Phase IV (KMG-IV): sequencing the most valuable type-strain genomes for metagenomic binning, comparative biology and taxonomic classification.</title>
        <authorList>
            <person name="Goeker M."/>
        </authorList>
    </citation>
    <scope>NUCLEOTIDE SEQUENCE [LARGE SCALE GENOMIC DNA]</scope>
    <source>
        <strain evidence="2 3">DSM 25894</strain>
    </source>
</reference>
<gene>
    <name evidence="2" type="ORF">EDD68_10984</name>
</gene>
<dbReference type="OrthoDB" id="2692217at2"/>
<dbReference type="AlphaFoldDB" id="A0A4R3N2E4"/>
<feature type="region of interest" description="Disordered" evidence="1">
    <location>
        <begin position="42"/>
        <end position="65"/>
    </location>
</feature>
<dbReference type="Pfam" id="PF12758">
    <property type="entry name" value="DUF3813"/>
    <property type="match status" value="1"/>
</dbReference>
<sequence>MANRMIEQAREAVNRLTNMGQASNEERERQIAVARNVIQSAYQQSTPEEQEQLEQLERQIENHLK</sequence>
<dbReference type="InterPro" id="IPR024217">
    <property type="entry name" value="DUF3813"/>
</dbReference>
<proteinExistence type="predicted"/>
<feature type="compositionally biased region" description="Basic and acidic residues" evidence="1">
    <location>
        <begin position="55"/>
        <end position="65"/>
    </location>
</feature>
<dbReference type="RefSeq" id="WP_132371750.1">
    <property type="nucleotide sequence ID" value="NZ_SMAN01000009.1"/>
</dbReference>
<dbReference type="EMBL" id="SMAN01000009">
    <property type="protein sequence ID" value="TCT22437.1"/>
    <property type="molecule type" value="Genomic_DNA"/>
</dbReference>
<dbReference type="Proteomes" id="UP000294650">
    <property type="component" value="Unassembled WGS sequence"/>
</dbReference>